<dbReference type="Pfam" id="PF13561">
    <property type="entry name" value="adh_short_C2"/>
    <property type="match status" value="1"/>
</dbReference>
<gene>
    <name evidence="1" type="ORF">KK488_00460</name>
</gene>
<dbReference type="InterPro" id="IPR002347">
    <property type="entry name" value="SDR_fam"/>
</dbReference>
<evidence type="ECO:0000313" key="1">
    <source>
        <dbReference type="EMBL" id="MBT2185417.1"/>
    </source>
</evidence>
<dbReference type="InterPro" id="IPR036291">
    <property type="entry name" value="NAD(P)-bd_dom_sf"/>
</dbReference>
<proteinExistence type="predicted"/>
<dbReference type="RefSeq" id="WP_214621176.1">
    <property type="nucleotide sequence ID" value="NZ_JAHGAW010000001.1"/>
</dbReference>
<evidence type="ECO:0000313" key="2">
    <source>
        <dbReference type="Proteomes" id="UP001138757"/>
    </source>
</evidence>
<comment type="caution">
    <text evidence="1">The sequence shown here is derived from an EMBL/GenBank/DDBJ whole genome shotgun (WGS) entry which is preliminary data.</text>
</comment>
<organism evidence="1 2">
    <name type="scientific">Sphingobium nicotianae</name>
    <dbReference type="NCBI Taxonomy" id="2782607"/>
    <lineage>
        <taxon>Bacteria</taxon>
        <taxon>Pseudomonadati</taxon>
        <taxon>Pseudomonadota</taxon>
        <taxon>Alphaproteobacteria</taxon>
        <taxon>Sphingomonadales</taxon>
        <taxon>Sphingomonadaceae</taxon>
        <taxon>Sphingobium</taxon>
    </lineage>
</organism>
<reference evidence="1" key="1">
    <citation type="submission" date="2021-05" db="EMBL/GenBank/DDBJ databases">
        <title>Genome of Sphingobium sp. strain.</title>
        <authorList>
            <person name="Fan R."/>
        </authorList>
    </citation>
    <scope>NUCLEOTIDE SEQUENCE</scope>
    <source>
        <strain evidence="1">H33</strain>
    </source>
</reference>
<sequence>MRRGAFANAVNSGDPGAAEGRAIDADFGSPADMAFDILYLASDEAKFVTGSDLVIDGGRMLK</sequence>
<dbReference type="Gene3D" id="3.40.50.720">
    <property type="entry name" value="NAD(P)-binding Rossmann-like Domain"/>
    <property type="match status" value="1"/>
</dbReference>
<protein>
    <submittedName>
        <fullName evidence="1">SDR family oxidoreductase</fullName>
    </submittedName>
</protein>
<dbReference type="AlphaFoldDB" id="A0A9X1D7V4"/>
<keyword evidence="2" id="KW-1185">Reference proteome</keyword>
<dbReference type="SUPFAM" id="SSF51735">
    <property type="entry name" value="NAD(P)-binding Rossmann-fold domains"/>
    <property type="match status" value="1"/>
</dbReference>
<dbReference type="EMBL" id="JAHGAW010000001">
    <property type="protein sequence ID" value="MBT2185417.1"/>
    <property type="molecule type" value="Genomic_DNA"/>
</dbReference>
<accession>A0A9X1D7V4</accession>
<dbReference type="Proteomes" id="UP001138757">
    <property type="component" value="Unassembled WGS sequence"/>
</dbReference>
<name>A0A9X1D7V4_9SPHN</name>